<dbReference type="InterPro" id="IPR012312">
    <property type="entry name" value="Hemerythrin-like"/>
</dbReference>
<name>A0ABT9ZX57_9BACI</name>
<dbReference type="EMBL" id="JAUSUG010000012">
    <property type="protein sequence ID" value="MDQ0255826.1"/>
    <property type="molecule type" value="Genomic_DNA"/>
</dbReference>
<dbReference type="Gene3D" id="1.10.3910.10">
    <property type="entry name" value="SP0561-like"/>
    <property type="match status" value="1"/>
</dbReference>
<evidence type="ECO:0000259" key="5">
    <source>
        <dbReference type="Pfam" id="PF01814"/>
    </source>
</evidence>
<comment type="subcellular location">
    <subcellularLocation>
        <location evidence="1">Cytoplasm</location>
    </subcellularLocation>
</comment>
<evidence type="ECO:0000313" key="7">
    <source>
        <dbReference type="Proteomes" id="UP001230005"/>
    </source>
</evidence>
<dbReference type="NCBIfam" id="TIGR03652">
    <property type="entry name" value="FeS_repair_RIC"/>
    <property type="match status" value="1"/>
</dbReference>
<evidence type="ECO:0000256" key="2">
    <source>
        <dbReference type="ARBA" id="ARBA00022490"/>
    </source>
</evidence>
<reference evidence="6 7" key="1">
    <citation type="submission" date="2023-07" db="EMBL/GenBank/DDBJ databases">
        <title>Genomic Encyclopedia of Type Strains, Phase IV (KMG-IV): sequencing the most valuable type-strain genomes for metagenomic binning, comparative biology and taxonomic classification.</title>
        <authorList>
            <person name="Goeker M."/>
        </authorList>
    </citation>
    <scope>NUCLEOTIDE SEQUENCE [LARGE SCALE GENOMIC DNA]</scope>
    <source>
        <strain evidence="6 7">DSM 9768</strain>
    </source>
</reference>
<dbReference type="Gene3D" id="1.20.120.520">
    <property type="entry name" value="nmb1532 protein domain like"/>
    <property type="match status" value="1"/>
</dbReference>
<gene>
    <name evidence="6" type="ORF">J2S74_003208</name>
</gene>
<keyword evidence="7" id="KW-1185">Reference proteome</keyword>
<organism evidence="6 7">
    <name type="scientific">Evansella vedderi</name>
    <dbReference type="NCBI Taxonomy" id="38282"/>
    <lineage>
        <taxon>Bacteria</taxon>
        <taxon>Bacillati</taxon>
        <taxon>Bacillota</taxon>
        <taxon>Bacilli</taxon>
        <taxon>Bacillales</taxon>
        <taxon>Bacillaceae</taxon>
        <taxon>Evansella</taxon>
    </lineage>
</organism>
<keyword evidence="2" id="KW-0963">Cytoplasm</keyword>
<dbReference type="InterPro" id="IPR019903">
    <property type="entry name" value="RIC_family"/>
</dbReference>
<accession>A0ABT9ZX57</accession>
<protein>
    <submittedName>
        <fullName evidence="6">Regulator of cell morphogenesis and NO signaling</fullName>
    </submittedName>
</protein>
<evidence type="ECO:0000256" key="1">
    <source>
        <dbReference type="ARBA" id="ARBA00004496"/>
    </source>
</evidence>
<dbReference type="Pfam" id="PF01814">
    <property type="entry name" value="Hemerythrin"/>
    <property type="match status" value="1"/>
</dbReference>
<dbReference type="PANTHER" id="PTHR36438:SF1">
    <property type="entry name" value="IRON-SULFUR CLUSTER REPAIR PROTEIN YTFE"/>
    <property type="match status" value="1"/>
</dbReference>
<evidence type="ECO:0000256" key="3">
    <source>
        <dbReference type="ARBA" id="ARBA00022723"/>
    </source>
</evidence>
<dbReference type="Proteomes" id="UP001230005">
    <property type="component" value="Unassembled WGS sequence"/>
</dbReference>
<dbReference type="PANTHER" id="PTHR36438">
    <property type="entry name" value="IRON-SULFUR CLUSTER REPAIR PROTEIN YTFE"/>
    <property type="match status" value="1"/>
</dbReference>
<proteinExistence type="predicted"/>
<feature type="domain" description="Hemerythrin-like" evidence="5">
    <location>
        <begin position="85"/>
        <end position="232"/>
    </location>
</feature>
<evidence type="ECO:0000313" key="6">
    <source>
        <dbReference type="EMBL" id="MDQ0255826.1"/>
    </source>
</evidence>
<dbReference type="RefSeq" id="WP_307327001.1">
    <property type="nucleotide sequence ID" value="NZ_JAUSUG010000012.1"/>
</dbReference>
<dbReference type="InterPro" id="IPR038062">
    <property type="entry name" value="ScdA-like_N_sf"/>
</dbReference>
<evidence type="ECO:0000256" key="4">
    <source>
        <dbReference type="ARBA" id="ARBA00023004"/>
    </source>
</evidence>
<comment type="caution">
    <text evidence="6">The sequence shown here is derived from an EMBL/GenBank/DDBJ whole genome shotgun (WGS) entry which is preliminary data.</text>
</comment>
<keyword evidence="4" id="KW-0408">Iron</keyword>
<dbReference type="Pfam" id="PF04405">
    <property type="entry name" value="ScdA_N"/>
    <property type="match status" value="1"/>
</dbReference>
<keyword evidence="3" id="KW-0479">Metal-binding</keyword>
<sequence>MNSVFTRETKVRDIVIQVPRSDELFKQYKIDFCCGGNRPIHEALDEKGLDEDTFLERLQTLYNQSLESKSLDQQDWTQAPYSDLISHIVQRHHGYLAEELPDLSFYVTKIFRVHGQAHPELAELHRLYHDLKIELEQHMIKEEQVVFPAILQYEEREGQLDRDLAISRIDELEAEHEEAGSLLKRIREVTSDFTLPPGACTTYKMTFKRLEELESDMFQHVHLENNIMFPRLIGS</sequence>